<protein>
    <submittedName>
        <fullName evidence="1">Uncharacterized protein</fullName>
    </submittedName>
</protein>
<evidence type="ECO:0000313" key="1">
    <source>
        <dbReference type="EMBL" id="CEK65691.1"/>
    </source>
</evidence>
<gene>
    <name evidence="1" type="primary">ORF55935</name>
</gene>
<dbReference type="AlphaFoldDB" id="A0A0B6ZCU4"/>
<sequence>MKKRPIVQKLEETNSSEVEAAAEVCRSACLSLWDSFLAMDHRLTTHVALCSTKESPLGNLRP</sequence>
<name>A0A0B6ZCU4_9EUPU</name>
<accession>A0A0B6ZCU4</accession>
<proteinExistence type="predicted"/>
<dbReference type="EMBL" id="HACG01018826">
    <property type="protein sequence ID" value="CEK65691.1"/>
    <property type="molecule type" value="Transcribed_RNA"/>
</dbReference>
<organism evidence="1">
    <name type="scientific">Arion vulgaris</name>
    <dbReference type="NCBI Taxonomy" id="1028688"/>
    <lineage>
        <taxon>Eukaryota</taxon>
        <taxon>Metazoa</taxon>
        <taxon>Spiralia</taxon>
        <taxon>Lophotrochozoa</taxon>
        <taxon>Mollusca</taxon>
        <taxon>Gastropoda</taxon>
        <taxon>Heterobranchia</taxon>
        <taxon>Euthyneura</taxon>
        <taxon>Panpulmonata</taxon>
        <taxon>Eupulmonata</taxon>
        <taxon>Stylommatophora</taxon>
        <taxon>Helicina</taxon>
        <taxon>Arionoidea</taxon>
        <taxon>Arionidae</taxon>
        <taxon>Arion</taxon>
    </lineage>
</organism>
<reference evidence="1" key="1">
    <citation type="submission" date="2014-12" db="EMBL/GenBank/DDBJ databases">
        <title>Insight into the proteome of Arion vulgaris.</title>
        <authorList>
            <person name="Aradska J."/>
            <person name="Bulat T."/>
            <person name="Smidak R."/>
            <person name="Sarate P."/>
            <person name="Gangsoo J."/>
            <person name="Sialana F."/>
            <person name="Bilban M."/>
            <person name="Lubec G."/>
        </authorList>
    </citation>
    <scope>NUCLEOTIDE SEQUENCE</scope>
    <source>
        <tissue evidence="1">Skin</tissue>
    </source>
</reference>